<proteinExistence type="predicted"/>
<evidence type="ECO:0000256" key="1">
    <source>
        <dbReference type="SAM" id="MobiDB-lite"/>
    </source>
</evidence>
<feature type="region of interest" description="Disordered" evidence="1">
    <location>
        <begin position="244"/>
        <end position="264"/>
    </location>
</feature>
<dbReference type="EMBL" id="CAUYUJ010017170">
    <property type="protein sequence ID" value="CAK0872417.1"/>
    <property type="molecule type" value="Genomic_DNA"/>
</dbReference>
<gene>
    <name evidence="2" type="ORF">PCOR1329_LOCUS57893</name>
</gene>
<protein>
    <submittedName>
        <fullName evidence="2">Uncharacterized protein</fullName>
    </submittedName>
</protein>
<feature type="compositionally biased region" description="Acidic residues" evidence="1">
    <location>
        <begin position="162"/>
        <end position="176"/>
    </location>
</feature>
<organism evidence="2 3">
    <name type="scientific">Prorocentrum cordatum</name>
    <dbReference type="NCBI Taxonomy" id="2364126"/>
    <lineage>
        <taxon>Eukaryota</taxon>
        <taxon>Sar</taxon>
        <taxon>Alveolata</taxon>
        <taxon>Dinophyceae</taxon>
        <taxon>Prorocentrales</taxon>
        <taxon>Prorocentraceae</taxon>
        <taxon>Prorocentrum</taxon>
    </lineage>
</organism>
<evidence type="ECO:0000313" key="2">
    <source>
        <dbReference type="EMBL" id="CAK0872417.1"/>
    </source>
</evidence>
<sequence>MPGHLLRPKFFLEASLESVNSNFLAALEPCFEEFYRFPAAKAKVSGIEEPASRAFQLWKQPAGKIWAEAGKCSVGISTCEWCSIRFCDNAEEDALVLHLLTKWLCASRMSESQSERGPSITGAVLGNRPGLRVDKRGLLAHIYWAAHCQAGSHAESSGQESAESDAGDDGGPDDLEDVEQELGAVKEIIVESPFQKLANLALKDVQICIDCLRPASEGGTLRGPPSALPLLDTLMDCTVTQRSLGRSGSEPLRVVKPVRRKASP</sequence>
<keyword evidence="3" id="KW-1185">Reference proteome</keyword>
<comment type="caution">
    <text evidence="2">The sequence shown here is derived from an EMBL/GenBank/DDBJ whole genome shotgun (WGS) entry which is preliminary data.</text>
</comment>
<reference evidence="2" key="1">
    <citation type="submission" date="2023-10" db="EMBL/GenBank/DDBJ databases">
        <authorList>
            <person name="Chen Y."/>
            <person name="Shah S."/>
            <person name="Dougan E. K."/>
            <person name="Thang M."/>
            <person name="Chan C."/>
        </authorList>
    </citation>
    <scope>NUCLEOTIDE SEQUENCE [LARGE SCALE GENOMIC DNA]</scope>
</reference>
<accession>A0ABN9VGT4</accession>
<evidence type="ECO:0000313" key="3">
    <source>
        <dbReference type="Proteomes" id="UP001189429"/>
    </source>
</evidence>
<dbReference type="Proteomes" id="UP001189429">
    <property type="component" value="Unassembled WGS sequence"/>
</dbReference>
<name>A0ABN9VGT4_9DINO</name>
<feature type="region of interest" description="Disordered" evidence="1">
    <location>
        <begin position="154"/>
        <end position="176"/>
    </location>
</feature>